<keyword evidence="5" id="KW-1185">Reference proteome</keyword>
<evidence type="ECO:0000256" key="2">
    <source>
        <dbReference type="ARBA" id="ARBA00023121"/>
    </source>
</evidence>
<gene>
    <name evidence="4" type="ORF">PHYEVI_LOCUS11187</name>
</gene>
<dbReference type="EMBL" id="OU900102">
    <property type="protein sequence ID" value="CAG9864940.1"/>
    <property type="molecule type" value="Genomic_DNA"/>
</dbReference>
<dbReference type="InterPro" id="IPR014352">
    <property type="entry name" value="FERM/acyl-CoA-bd_prot_sf"/>
</dbReference>
<dbReference type="PANTHER" id="PTHR23310:SF62">
    <property type="entry name" value="ACYL-COA BINDING PROTEIN 1, ISOFORM A"/>
    <property type="match status" value="1"/>
</dbReference>
<protein>
    <recommendedName>
        <fullName evidence="3">ACB domain-containing protein</fullName>
    </recommendedName>
</protein>
<dbReference type="PROSITE" id="PS51228">
    <property type="entry name" value="ACB_2"/>
    <property type="match status" value="1"/>
</dbReference>
<dbReference type="PANTHER" id="PTHR23310">
    <property type="entry name" value="ACYL-COA-BINDING PROTEIN, ACBP"/>
    <property type="match status" value="1"/>
</dbReference>
<dbReference type="AlphaFoldDB" id="A0A9N9U1Q9"/>
<reference evidence="4" key="1">
    <citation type="submission" date="2022-01" db="EMBL/GenBank/DDBJ databases">
        <authorList>
            <person name="King R."/>
        </authorList>
    </citation>
    <scope>NUCLEOTIDE SEQUENCE</scope>
</reference>
<evidence type="ECO:0000313" key="4">
    <source>
        <dbReference type="EMBL" id="CAG9864940.1"/>
    </source>
</evidence>
<feature type="domain" description="ACB" evidence="3">
    <location>
        <begin position="12"/>
        <end position="94"/>
    </location>
</feature>
<name>A0A9N9U1Q9_PHYSR</name>
<dbReference type="Pfam" id="PF00887">
    <property type="entry name" value="ACBP"/>
    <property type="match status" value="1"/>
</dbReference>
<evidence type="ECO:0000259" key="3">
    <source>
        <dbReference type="PROSITE" id="PS51228"/>
    </source>
</evidence>
<dbReference type="OrthoDB" id="346910at2759"/>
<dbReference type="PRINTS" id="PR00689">
    <property type="entry name" value="ACOABINDINGP"/>
</dbReference>
<evidence type="ECO:0000313" key="5">
    <source>
        <dbReference type="Proteomes" id="UP001153712"/>
    </source>
</evidence>
<dbReference type="InterPro" id="IPR000582">
    <property type="entry name" value="Acyl-CoA-binding_protein"/>
</dbReference>
<dbReference type="GO" id="GO:0000062">
    <property type="term" value="F:fatty-acyl-CoA binding"/>
    <property type="evidence" value="ECO:0007669"/>
    <property type="project" value="InterPro"/>
</dbReference>
<dbReference type="Gene3D" id="1.20.80.10">
    <property type="match status" value="1"/>
</dbReference>
<comment type="similarity">
    <text evidence="1">Belongs to the ACBP family.</text>
</comment>
<sequence>MLFMGVYYQSEQEKKFKTACETARKLSKRTPNNEVIELYSLYKQATVGNINVAKPADEFARKKWEAWHSKRGVTVNKAKEQYVAKVKYLSGVYT</sequence>
<dbReference type="GO" id="GO:0006631">
    <property type="term" value="P:fatty acid metabolic process"/>
    <property type="evidence" value="ECO:0007669"/>
    <property type="project" value="TreeGrafter"/>
</dbReference>
<evidence type="ECO:0000256" key="1">
    <source>
        <dbReference type="ARBA" id="ARBA00005567"/>
    </source>
</evidence>
<organism evidence="4 5">
    <name type="scientific">Phyllotreta striolata</name>
    <name type="common">Striped flea beetle</name>
    <name type="synonym">Crioceris striolata</name>
    <dbReference type="NCBI Taxonomy" id="444603"/>
    <lineage>
        <taxon>Eukaryota</taxon>
        <taxon>Metazoa</taxon>
        <taxon>Ecdysozoa</taxon>
        <taxon>Arthropoda</taxon>
        <taxon>Hexapoda</taxon>
        <taxon>Insecta</taxon>
        <taxon>Pterygota</taxon>
        <taxon>Neoptera</taxon>
        <taxon>Endopterygota</taxon>
        <taxon>Coleoptera</taxon>
        <taxon>Polyphaga</taxon>
        <taxon>Cucujiformia</taxon>
        <taxon>Chrysomeloidea</taxon>
        <taxon>Chrysomelidae</taxon>
        <taxon>Galerucinae</taxon>
        <taxon>Alticini</taxon>
        <taxon>Phyllotreta</taxon>
    </lineage>
</organism>
<proteinExistence type="inferred from homology"/>
<dbReference type="SUPFAM" id="SSF47027">
    <property type="entry name" value="Acyl-CoA binding protein"/>
    <property type="match status" value="1"/>
</dbReference>
<accession>A0A9N9U1Q9</accession>
<dbReference type="InterPro" id="IPR035984">
    <property type="entry name" value="Acyl-CoA-binding_sf"/>
</dbReference>
<dbReference type="Proteomes" id="UP001153712">
    <property type="component" value="Chromosome 9"/>
</dbReference>
<keyword evidence="2" id="KW-0446">Lipid-binding</keyword>